<dbReference type="OrthoDB" id="5088255at2759"/>
<name>A0A395MJ87_9HYPO</name>
<feature type="compositionally biased region" description="Low complexity" evidence="1">
    <location>
        <begin position="9"/>
        <end position="23"/>
    </location>
</feature>
<dbReference type="EMBL" id="PXXK01000222">
    <property type="protein sequence ID" value="RFN47987.1"/>
    <property type="molecule type" value="Genomic_DNA"/>
</dbReference>
<comment type="caution">
    <text evidence="2">The sequence shown here is derived from an EMBL/GenBank/DDBJ whole genome shotgun (WGS) entry which is preliminary data.</text>
</comment>
<sequence>MESKKDSASHSGSGSQKQGSIPSTVESSRTTQPRFDVITARYRAAWPELLSNRGVEVSKTSLPSFIVPHVSTIEEKAREILSRYQIKFEDEDEDEVEIQLVDQGHYTESIPTLRITAPWSVDKQEDWKNAVHDMVEAIYNISQGAKFDHTTVHVDMKDPRLTKRIYCHPVEESFCDDAEWDTIRKVVRQRLNAYNATRGEVSVITLFRYGVHEQREANPVTISIGCFEDSDEIGWLEVIDDIQMNIAEHGWKDVYIHMEHSWAECYAGLYD</sequence>
<dbReference type="AlphaFoldDB" id="A0A395MJ87"/>
<evidence type="ECO:0000313" key="3">
    <source>
        <dbReference type="Proteomes" id="UP000265631"/>
    </source>
</evidence>
<reference evidence="2 3" key="1">
    <citation type="journal article" date="2018" name="PLoS Pathog.">
        <title>Evolution of structural diversity of trichothecenes, a family of toxins produced by plant pathogenic and entomopathogenic fungi.</title>
        <authorList>
            <person name="Proctor R.H."/>
            <person name="McCormick S.P."/>
            <person name="Kim H.S."/>
            <person name="Cardoza R.E."/>
            <person name="Stanley A.M."/>
            <person name="Lindo L."/>
            <person name="Kelly A."/>
            <person name="Brown D.W."/>
            <person name="Lee T."/>
            <person name="Vaughan M.M."/>
            <person name="Alexander N.J."/>
            <person name="Busman M."/>
            <person name="Gutierrez S."/>
        </authorList>
    </citation>
    <scope>NUCLEOTIDE SEQUENCE [LARGE SCALE GENOMIC DNA]</scope>
    <source>
        <strain evidence="2 3">NRRL 13405</strain>
    </source>
</reference>
<gene>
    <name evidence="2" type="ORF">FIE12Z_7710</name>
</gene>
<proteinExistence type="predicted"/>
<evidence type="ECO:0000256" key="1">
    <source>
        <dbReference type="SAM" id="MobiDB-lite"/>
    </source>
</evidence>
<accession>A0A395MJ87</accession>
<evidence type="ECO:0000313" key="2">
    <source>
        <dbReference type="EMBL" id="RFN47987.1"/>
    </source>
</evidence>
<dbReference type="STRING" id="2594813.A0A395MJ87"/>
<dbReference type="Proteomes" id="UP000265631">
    <property type="component" value="Unassembled WGS sequence"/>
</dbReference>
<feature type="region of interest" description="Disordered" evidence="1">
    <location>
        <begin position="1"/>
        <end position="32"/>
    </location>
</feature>
<protein>
    <submittedName>
        <fullName evidence="2">Uncharacterized protein</fullName>
    </submittedName>
</protein>
<organism evidence="2 3">
    <name type="scientific">Fusarium flagelliforme</name>
    <dbReference type="NCBI Taxonomy" id="2675880"/>
    <lineage>
        <taxon>Eukaryota</taxon>
        <taxon>Fungi</taxon>
        <taxon>Dikarya</taxon>
        <taxon>Ascomycota</taxon>
        <taxon>Pezizomycotina</taxon>
        <taxon>Sordariomycetes</taxon>
        <taxon>Hypocreomycetidae</taxon>
        <taxon>Hypocreales</taxon>
        <taxon>Nectriaceae</taxon>
        <taxon>Fusarium</taxon>
        <taxon>Fusarium incarnatum-equiseti species complex</taxon>
    </lineage>
</organism>
<keyword evidence="3" id="KW-1185">Reference proteome</keyword>